<dbReference type="AlphaFoldDB" id="A0A2G2VSF2"/>
<comment type="caution">
    <text evidence="2">The sequence shown here is derived from an EMBL/GenBank/DDBJ whole genome shotgun (WGS) entry which is preliminary data.</text>
</comment>
<name>A0A2G2VSF2_CAPBA</name>
<reference evidence="3" key="2">
    <citation type="journal article" date="2017" name="J. Anim. Genet.">
        <title>Multiple reference genome sequences of hot pepper reveal the massive evolution of plant disease resistance genes by retroduplication.</title>
        <authorList>
            <person name="Kim S."/>
            <person name="Park J."/>
            <person name="Yeom S.-I."/>
            <person name="Kim Y.-M."/>
            <person name="Seo E."/>
            <person name="Kim K.-T."/>
            <person name="Kim M.-S."/>
            <person name="Lee J.M."/>
            <person name="Cheong K."/>
            <person name="Shin H.-S."/>
            <person name="Kim S.-B."/>
            <person name="Han K."/>
            <person name="Lee J."/>
            <person name="Park M."/>
            <person name="Lee H.-A."/>
            <person name="Lee H.-Y."/>
            <person name="Lee Y."/>
            <person name="Oh S."/>
            <person name="Lee J.H."/>
            <person name="Choi E."/>
            <person name="Choi E."/>
            <person name="Lee S.E."/>
            <person name="Jeon J."/>
            <person name="Kim H."/>
            <person name="Choi G."/>
            <person name="Song H."/>
            <person name="Lee J."/>
            <person name="Lee S.-C."/>
            <person name="Kwon J.-K."/>
            <person name="Lee H.-Y."/>
            <person name="Koo N."/>
            <person name="Hong Y."/>
            <person name="Kim R.W."/>
            <person name="Kang W.-H."/>
            <person name="Huh J.H."/>
            <person name="Kang B.-C."/>
            <person name="Yang T.-J."/>
            <person name="Lee Y.-H."/>
            <person name="Bennetzen J.L."/>
            <person name="Choi D."/>
        </authorList>
    </citation>
    <scope>NUCLEOTIDE SEQUENCE [LARGE SCALE GENOMIC DNA]</scope>
    <source>
        <strain evidence="3">cv. PBC81</strain>
    </source>
</reference>
<protein>
    <recommendedName>
        <fullName evidence="4">Protein FAR1-RELATED SEQUENCE</fullName>
    </recommendedName>
</protein>
<dbReference type="OrthoDB" id="1305476at2759"/>
<feature type="region of interest" description="Disordered" evidence="1">
    <location>
        <begin position="1"/>
        <end position="41"/>
    </location>
</feature>
<gene>
    <name evidence="2" type="ORF">CQW23_23595</name>
</gene>
<feature type="compositionally biased region" description="Basic and acidic residues" evidence="1">
    <location>
        <begin position="17"/>
        <end position="26"/>
    </location>
</feature>
<evidence type="ECO:0000256" key="1">
    <source>
        <dbReference type="SAM" id="MobiDB-lite"/>
    </source>
</evidence>
<sequence length="193" mass="22263">MNRSHQSVEDEDLSVFDGKENDYGKDDVEEVESPMHDDSYTEEQYTEDPIEGMSFRCVQTTFTFYKEHSHLTGFRVVKKTAKKLAGQLKYVTFGELSRMVKRSLVAHDIAGLRPSKSIRLLEVKAGGPERMRCTPKDYRNYILQQWRLQTLSSDTAALLIFFVDIQSKYHPANQYFDLNLRPSKVKGLRAATL</sequence>
<reference evidence="2 3" key="1">
    <citation type="journal article" date="2017" name="Genome Biol.">
        <title>New reference genome sequences of hot pepper reveal the massive evolution of plant disease-resistance genes by retroduplication.</title>
        <authorList>
            <person name="Kim S."/>
            <person name="Park J."/>
            <person name="Yeom S.I."/>
            <person name="Kim Y.M."/>
            <person name="Seo E."/>
            <person name="Kim K.T."/>
            <person name="Kim M.S."/>
            <person name="Lee J.M."/>
            <person name="Cheong K."/>
            <person name="Shin H.S."/>
            <person name="Kim S.B."/>
            <person name="Han K."/>
            <person name="Lee J."/>
            <person name="Park M."/>
            <person name="Lee H.A."/>
            <person name="Lee H.Y."/>
            <person name="Lee Y."/>
            <person name="Oh S."/>
            <person name="Lee J.H."/>
            <person name="Choi E."/>
            <person name="Choi E."/>
            <person name="Lee S.E."/>
            <person name="Jeon J."/>
            <person name="Kim H."/>
            <person name="Choi G."/>
            <person name="Song H."/>
            <person name="Lee J."/>
            <person name="Lee S.C."/>
            <person name="Kwon J.K."/>
            <person name="Lee H.Y."/>
            <person name="Koo N."/>
            <person name="Hong Y."/>
            <person name="Kim R.W."/>
            <person name="Kang W.H."/>
            <person name="Huh J.H."/>
            <person name="Kang B.C."/>
            <person name="Yang T.J."/>
            <person name="Lee Y.H."/>
            <person name="Bennetzen J.L."/>
            <person name="Choi D."/>
        </authorList>
    </citation>
    <scope>NUCLEOTIDE SEQUENCE [LARGE SCALE GENOMIC DNA]</scope>
    <source>
        <strain evidence="3">cv. PBC81</strain>
    </source>
</reference>
<dbReference type="EMBL" id="MLFT02000010">
    <property type="protein sequence ID" value="PHT35895.1"/>
    <property type="molecule type" value="Genomic_DNA"/>
</dbReference>
<organism evidence="2 3">
    <name type="scientific">Capsicum baccatum</name>
    <name type="common">Peruvian pepper</name>
    <dbReference type="NCBI Taxonomy" id="33114"/>
    <lineage>
        <taxon>Eukaryota</taxon>
        <taxon>Viridiplantae</taxon>
        <taxon>Streptophyta</taxon>
        <taxon>Embryophyta</taxon>
        <taxon>Tracheophyta</taxon>
        <taxon>Spermatophyta</taxon>
        <taxon>Magnoliopsida</taxon>
        <taxon>eudicotyledons</taxon>
        <taxon>Gunneridae</taxon>
        <taxon>Pentapetalae</taxon>
        <taxon>asterids</taxon>
        <taxon>lamiids</taxon>
        <taxon>Solanales</taxon>
        <taxon>Solanaceae</taxon>
        <taxon>Solanoideae</taxon>
        <taxon>Capsiceae</taxon>
        <taxon>Capsicum</taxon>
    </lineage>
</organism>
<proteinExistence type="predicted"/>
<evidence type="ECO:0000313" key="3">
    <source>
        <dbReference type="Proteomes" id="UP000224567"/>
    </source>
</evidence>
<dbReference type="PANTHER" id="PTHR47718:SF17">
    <property type="entry name" value="PROTEIN FAR1-RELATED SEQUENCE 5-LIKE"/>
    <property type="match status" value="1"/>
</dbReference>
<evidence type="ECO:0008006" key="4">
    <source>
        <dbReference type="Google" id="ProtNLM"/>
    </source>
</evidence>
<dbReference type="Proteomes" id="UP000224567">
    <property type="component" value="Unassembled WGS sequence"/>
</dbReference>
<dbReference type="PANTHER" id="PTHR47718">
    <property type="entry name" value="OS01G0519700 PROTEIN"/>
    <property type="match status" value="1"/>
</dbReference>
<evidence type="ECO:0000313" key="2">
    <source>
        <dbReference type="EMBL" id="PHT35895.1"/>
    </source>
</evidence>
<keyword evidence="3" id="KW-1185">Reference proteome</keyword>
<accession>A0A2G2VSF2</accession>